<organism evidence="1 2">
    <name type="scientific">Rehaibacterium terrae</name>
    <dbReference type="NCBI Taxonomy" id="1341696"/>
    <lineage>
        <taxon>Bacteria</taxon>
        <taxon>Pseudomonadati</taxon>
        <taxon>Pseudomonadota</taxon>
        <taxon>Gammaproteobacteria</taxon>
        <taxon>Lysobacterales</taxon>
        <taxon>Lysobacteraceae</taxon>
        <taxon>Rehaibacterium</taxon>
    </lineage>
</organism>
<reference evidence="1 2" key="1">
    <citation type="submission" date="2020-08" db="EMBL/GenBank/DDBJ databases">
        <title>Genomic Encyclopedia of Type Strains, Phase IV (KMG-IV): sequencing the most valuable type-strain genomes for metagenomic binning, comparative biology and taxonomic classification.</title>
        <authorList>
            <person name="Goeker M."/>
        </authorList>
    </citation>
    <scope>NUCLEOTIDE SEQUENCE [LARGE SCALE GENOMIC DNA]</scope>
    <source>
        <strain evidence="1 2">DSM 25897</strain>
    </source>
</reference>
<proteinExistence type="predicted"/>
<dbReference type="AlphaFoldDB" id="A0A7W7V6W2"/>
<gene>
    <name evidence="1" type="ORF">HNQ58_000223</name>
</gene>
<evidence type="ECO:0000313" key="2">
    <source>
        <dbReference type="Proteomes" id="UP000519004"/>
    </source>
</evidence>
<evidence type="ECO:0000313" key="1">
    <source>
        <dbReference type="EMBL" id="MBB5014352.1"/>
    </source>
</evidence>
<sequence>MLSRDMAVDSLLHTAAVKAGAGAALKVVLDGIPLLKPFIPTRLRRTAGVWSEERIQRHLVRAVYARHGLKPARWEIDGVLAVAQSQGVLTPLASRAGVQALLSTWIPRGMADTVLRYTPLDPLVTATARAVAATWAAGRYADGVCKLRRAGADWLPAPVAGMLKLTPAKLRDWSAEALALALPPLKLVSGWGPHAERAERPPGKR</sequence>
<protein>
    <submittedName>
        <fullName evidence="1">Uncharacterized protein</fullName>
    </submittedName>
</protein>
<dbReference type="EMBL" id="JACHHX010000001">
    <property type="protein sequence ID" value="MBB5014352.1"/>
    <property type="molecule type" value="Genomic_DNA"/>
</dbReference>
<keyword evidence="2" id="KW-1185">Reference proteome</keyword>
<comment type="caution">
    <text evidence="1">The sequence shown here is derived from an EMBL/GenBank/DDBJ whole genome shotgun (WGS) entry which is preliminary data.</text>
</comment>
<dbReference type="RefSeq" id="WP_183946940.1">
    <property type="nucleotide sequence ID" value="NZ_JACHHX010000001.1"/>
</dbReference>
<accession>A0A7W7V6W2</accession>
<name>A0A7W7V6W2_9GAMM</name>
<dbReference type="Proteomes" id="UP000519004">
    <property type="component" value="Unassembled WGS sequence"/>
</dbReference>